<dbReference type="PANTHER" id="PTHR30390">
    <property type="entry name" value="SEDOHEPTULOSE 7-PHOSPHATE ISOMERASE / DNAA INITIATOR-ASSOCIATING FACTOR FOR REPLICATION INITIATION"/>
    <property type="match status" value="1"/>
</dbReference>
<dbReference type="AlphaFoldDB" id="A0A382XP13"/>
<reference evidence="2" key="1">
    <citation type="submission" date="2018-05" db="EMBL/GenBank/DDBJ databases">
        <authorList>
            <person name="Lanie J.A."/>
            <person name="Ng W.-L."/>
            <person name="Kazmierczak K.M."/>
            <person name="Andrzejewski T.M."/>
            <person name="Davidsen T.M."/>
            <person name="Wayne K.J."/>
            <person name="Tettelin H."/>
            <person name="Glass J.I."/>
            <person name="Rusch D."/>
            <person name="Podicherti R."/>
            <person name="Tsui H.-C.T."/>
            <person name="Winkler M.E."/>
        </authorList>
    </citation>
    <scope>NUCLEOTIDE SEQUENCE</scope>
</reference>
<dbReference type="GO" id="GO:0097367">
    <property type="term" value="F:carbohydrate derivative binding"/>
    <property type="evidence" value="ECO:0007669"/>
    <property type="project" value="InterPro"/>
</dbReference>
<dbReference type="Pfam" id="PF13580">
    <property type="entry name" value="SIS_2"/>
    <property type="match status" value="1"/>
</dbReference>
<evidence type="ECO:0000313" key="2">
    <source>
        <dbReference type="EMBL" id="SVD72614.1"/>
    </source>
</evidence>
<dbReference type="SUPFAM" id="SSF53697">
    <property type="entry name" value="SIS domain"/>
    <property type="match status" value="1"/>
</dbReference>
<dbReference type="EMBL" id="UINC01169198">
    <property type="protein sequence ID" value="SVD72614.1"/>
    <property type="molecule type" value="Genomic_DNA"/>
</dbReference>
<dbReference type="Gene3D" id="3.40.50.10490">
    <property type="entry name" value="Glucose-6-phosphate isomerase like protein, domain 1"/>
    <property type="match status" value="1"/>
</dbReference>
<proteinExistence type="predicted"/>
<sequence length="94" mass="9995">MAVSKYLVDGARLLEDSAIARLDEPLEKAVEALVAALGNRRSVLLCGNGGSASDAMHIAGELVGRFLLNRPAYKVFALGTDPAVTTAWSNDFEF</sequence>
<name>A0A382XP13_9ZZZZ</name>
<feature type="domain" description="SIS" evidence="1">
    <location>
        <begin position="11"/>
        <end position="86"/>
    </location>
</feature>
<dbReference type="InterPro" id="IPR001347">
    <property type="entry name" value="SIS_dom"/>
</dbReference>
<organism evidence="2">
    <name type="scientific">marine metagenome</name>
    <dbReference type="NCBI Taxonomy" id="408172"/>
    <lineage>
        <taxon>unclassified sequences</taxon>
        <taxon>metagenomes</taxon>
        <taxon>ecological metagenomes</taxon>
    </lineage>
</organism>
<dbReference type="GO" id="GO:1901135">
    <property type="term" value="P:carbohydrate derivative metabolic process"/>
    <property type="evidence" value="ECO:0007669"/>
    <property type="project" value="InterPro"/>
</dbReference>
<feature type="non-terminal residue" evidence="2">
    <location>
        <position position="94"/>
    </location>
</feature>
<dbReference type="InterPro" id="IPR050099">
    <property type="entry name" value="SIS_GmhA/DiaA_subfam"/>
</dbReference>
<gene>
    <name evidence="2" type="ORF">METZ01_LOCUS425468</name>
</gene>
<evidence type="ECO:0000259" key="1">
    <source>
        <dbReference type="Pfam" id="PF13580"/>
    </source>
</evidence>
<dbReference type="InterPro" id="IPR046348">
    <property type="entry name" value="SIS_dom_sf"/>
</dbReference>
<accession>A0A382XP13</accession>
<protein>
    <recommendedName>
        <fullName evidence="1">SIS domain-containing protein</fullName>
    </recommendedName>
</protein>